<dbReference type="RefSeq" id="WP_025311804.1">
    <property type="nucleotide sequence ID" value="NZ_CP004372.1"/>
</dbReference>
<dbReference type="KEGG" id="red:roselon_01597"/>
<dbReference type="OrthoDB" id="9769734at2"/>
<name>W8RS46_9RHOB</name>
<gene>
    <name evidence="1" type="ORF">roselon_01597</name>
</gene>
<dbReference type="STRING" id="1294273.roselon_01597"/>
<evidence type="ECO:0000313" key="2">
    <source>
        <dbReference type="Proteomes" id="UP000019593"/>
    </source>
</evidence>
<proteinExistence type="predicted"/>
<sequence>MVQTGAALTPSERILWRSGPNLITVFAQTQGAIDAARALAGVMALARSDDRLRRVVQDGPLPQWGPEQALDPAAHLKVLRAPGLIGPEGAATLLDTLRRQALPGDRPGWQAVVVNPDGPSDRAVSGLALHLDHAIGDGTRLARALLGAWRHGSAPDGLNMALPVTTFEDLSRTVDPRIDAVPPATLRLRLPSGGASGRIGALIRAGAVVLERQELFGVLPPRQRASVSIARFASRHSAQGALRNDARMVRMRVSESAGDIRGLRIVPPPPEALYRLKLGLGGVLPARWLRRAVDAEFSAPGQVLTIIPGHAGWLEVGGAPIRSVMALAPAMGHPPLALTGVSYRGEMHLTVSARGPDGRGVSAEAAETLRDALVAT</sequence>
<dbReference type="EMBL" id="CP004372">
    <property type="protein sequence ID" value="AHM03979.1"/>
    <property type="molecule type" value="Genomic_DNA"/>
</dbReference>
<dbReference type="Proteomes" id="UP000019593">
    <property type="component" value="Chromosome"/>
</dbReference>
<keyword evidence="2" id="KW-1185">Reference proteome</keyword>
<accession>W8RS46</accession>
<evidence type="ECO:0000313" key="1">
    <source>
        <dbReference type="EMBL" id="AHM03979.1"/>
    </source>
</evidence>
<dbReference type="HOGENOM" id="CLU_735453_0_0_5"/>
<evidence type="ECO:0008006" key="3">
    <source>
        <dbReference type="Google" id="ProtNLM"/>
    </source>
</evidence>
<organism evidence="1 2">
    <name type="scientific">Roseicyclus elongatus DSM 19469</name>
    <dbReference type="NCBI Taxonomy" id="1294273"/>
    <lineage>
        <taxon>Bacteria</taxon>
        <taxon>Pseudomonadati</taxon>
        <taxon>Pseudomonadota</taxon>
        <taxon>Alphaproteobacteria</taxon>
        <taxon>Rhodobacterales</taxon>
        <taxon>Roseobacteraceae</taxon>
        <taxon>Roseicyclus</taxon>
    </lineage>
</organism>
<dbReference type="AlphaFoldDB" id="W8RS46"/>
<reference evidence="1 2" key="1">
    <citation type="submission" date="2013-03" db="EMBL/GenBank/DDBJ databases">
        <authorList>
            <person name="Fiebig A."/>
            <person name="Goeker M."/>
            <person name="Klenk H.-P.P."/>
        </authorList>
    </citation>
    <scope>NUCLEOTIDE SEQUENCE [LARGE SCALE GENOMIC DNA]</scope>
    <source>
        <strain evidence="2">DSM 19469</strain>
    </source>
</reference>
<dbReference type="eggNOG" id="ENOG502ZPJI">
    <property type="taxonomic scope" value="Bacteria"/>
</dbReference>
<protein>
    <recommendedName>
        <fullName evidence="3">Diacylglycerol O-acyltransferase</fullName>
    </recommendedName>
</protein>